<evidence type="ECO:0000313" key="17">
    <source>
        <dbReference type="EMBL" id="KAJ7418819.1"/>
    </source>
</evidence>
<dbReference type="InterPro" id="IPR040635">
    <property type="entry name" value="ISPD_C"/>
</dbReference>
<comment type="catalytic activity">
    <reaction evidence="14">
        <text>D-ribose 5-phosphate + CTP + H(+) = CDP-D-ribose + diphosphate</text>
        <dbReference type="Rhea" id="RHEA:53872"/>
        <dbReference type="ChEBI" id="CHEBI:15378"/>
        <dbReference type="ChEBI" id="CHEBI:33019"/>
        <dbReference type="ChEBI" id="CHEBI:37563"/>
        <dbReference type="ChEBI" id="CHEBI:78346"/>
        <dbReference type="ChEBI" id="CHEBI:137525"/>
    </reaction>
</comment>
<evidence type="ECO:0000259" key="16">
    <source>
        <dbReference type="Pfam" id="PF18706"/>
    </source>
</evidence>
<dbReference type="PANTHER" id="PTHR43015">
    <property type="entry name" value="D-RIBITOL-5-PHOSPHATE CYTIDYLYLTRANSFERASE"/>
    <property type="match status" value="1"/>
</dbReference>
<evidence type="ECO:0000256" key="13">
    <source>
        <dbReference type="ARBA" id="ARBA00048797"/>
    </source>
</evidence>
<gene>
    <name evidence="17" type="primary">ISPD</name>
    <name evidence="17" type="ORF">WISP_57404</name>
</gene>
<evidence type="ECO:0000256" key="6">
    <source>
        <dbReference type="ARBA" id="ARBA00015848"/>
    </source>
</evidence>
<sequence>MEPRGVSVSAVLPAGGSGERLGGTTPKQFCAVQGRPLVSYAVRAMERISWISDIIVVVSSENIATMKTIIEKYGHKRVTVVEGGVTRHRSIFNGLKVFAEKEFSSHLLQKPEVVIIHDAVRPFVEEDILSKVVMAAKEHGAAGAIRPLVSTVIASAADGCLDHSLERARYRASEMPQAFLFDVIYEAYQQCTDYDLDYGTECLHLALKYCKTNAKLVEGTTDLWKVTYKRDLYAAESIIKDNLSQEVCVITDAKETAAQVGFLLSESLKSQIKVEAVSISQSKCDSHLQNILSGQCYNFVCVNVHLDTSENNSFSIGVEELTSIKKFARETKKKNILVYGLLIQYKAWGCKRPPDVILFMSLIKRKYPEEIGPNRLRNRKLTDSNYK</sequence>
<organism evidence="17 18">
    <name type="scientific">Willisornis vidua</name>
    <name type="common">Xingu scale-backed antbird</name>
    <dbReference type="NCBI Taxonomy" id="1566151"/>
    <lineage>
        <taxon>Eukaryota</taxon>
        <taxon>Metazoa</taxon>
        <taxon>Chordata</taxon>
        <taxon>Craniata</taxon>
        <taxon>Vertebrata</taxon>
        <taxon>Euteleostomi</taxon>
        <taxon>Archelosauria</taxon>
        <taxon>Archosauria</taxon>
        <taxon>Dinosauria</taxon>
        <taxon>Saurischia</taxon>
        <taxon>Theropoda</taxon>
        <taxon>Coelurosauria</taxon>
        <taxon>Aves</taxon>
        <taxon>Neognathae</taxon>
        <taxon>Neoaves</taxon>
        <taxon>Telluraves</taxon>
        <taxon>Australaves</taxon>
        <taxon>Passeriformes</taxon>
        <taxon>Thamnophilidae</taxon>
        <taxon>Willisornis</taxon>
    </lineage>
</organism>
<dbReference type="PANTHER" id="PTHR43015:SF1">
    <property type="entry name" value="D-RIBITOL-5-PHOSPHATE CYTIDYLYLTRANSFERASE"/>
    <property type="match status" value="1"/>
</dbReference>
<evidence type="ECO:0000256" key="11">
    <source>
        <dbReference type="ARBA" id="ARBA00032606"/>
    </source>
</evidence>
<dbReference type="EC" id="2.7.7.40" evidence="5"/>
<evidence type="ECO:0000256" key="7">
    <source>
        <dbReference type="ARBA" id="ARBA00022490"/>
    </source>
</evidence>
<keyword evidence="7" id="KW-0963">Cytoplasm</keyword>
<comment type="caution">
    <text evidence="17">The sequence shown here is derived from an EMBL/GenBank/DDBJ whole genome shotgun (WGS) entry which is preliminary data.</text>
</comment>
<evidence type="ECO:0000256" key="3">
    <source>
        <dbReference type="ARBA" id="ARBA00009789"/>
    </source>
</evidence>
<comment type="subcellular location">
    <subcellularLocation>
        <location evidence="1">Cytoplasm</location>
        <location evidence="1">Cytosol</location>
    </subcellularLocation>
</comment>
<name>A0ABQ9DHB5_9PASS</name>
<evidence type="ECO:0000256" key="1">
    <source>
        <dbReference type="ARBA" id="ARBA00004514"/>
    </source>
</evidence>
<dbReference type="InterPro" id="IPR034683">
    <property type="entry name" value="IspD/TarI"/>
</dbReference>
<evidence type="ECO:0000313" key="18">
    <source>
        <dbReference type="Proteomes" id="UP001145742"/>
    </source>
</evidence>
<dbReference type="EMBL" id="WHWB01033575">
    <property type="protein sequence ID" value="KAJ7418819.1"/>
    <property type="molecule type" value="Genomic_DNA"/>
</dbReference>
<comment type="subunit">
    <text evidence="4">Homodimer.</text>
</comment>
<dbReference type="InterPro" id="IPR029044">
    <property type="entry name" value="Nucleotide-diphossugar_trans"/>
</dbReference>
<dbReference type="InterPro" id="IPR018294">
    <property type="entry name" value="ISPD_synthase_CS"/>
</dbReference>
<evidence type="ECO:0000256" key="12">
    <source>
        <dbReference type="ARBA" id="ARBA00045509"/>
    </source>
</evidence>
<comment type="similarity">
    <text evidence="3">Belongs to the IspD/TarI cytidylyltransferase family. IspD subfamily.</text>
</comment>
<evidence type="ECO:0000256" key="2">
    <source>
        <dbReference type="ARBA" id="ARBA00004922"/>
    </source>
</evidence>
<comment type="pathway">
    <text evidence="2">Protein modification; protein glycosylation.</text>
</comment>
<evidence type="ECO:0000256" key="9">
    <source>
        <dbReference type="ARBA" id="ARBA00022695"/>
    </source>
</evidence>
<evidence type="ECO:0000256" key="15">
    <source>
        <dbReference type="ARBA" id="ARBA00049484"/>
    </source>
</evidence>
<evidence type="ECO:0000256" key="5">
    <source>
        <dbReference type="ARBA" id="ARBA00012488"/>
    </source>
</evidence>
<evidence type="ECO:0000256" key="8">
    <source>
        <dbReference type="ARBA" id="ARBA00022679"/>
    </source>
</evidence>
<proteinExistence type="inferred from homology"/>
<comment type="function">
    <text evidence="12">Cytidylyltransferase required for protein O-linked mannosylation. Catalyzes the formation of CDP-ribitol nucleotide sugar from D-ribitol 5-phosphate. CDP-ribitol is a substrate of FKTN during the biosynthesis of the phosphorylated O-mannosyl trisaccharide (N-acetylgalactosamine-beta-3-N-acetylglucosamine-beta-4-(phosphate-6-)mannose), a carbohydrate structure present in alpha-dystroglycan (DAG1), which is required for binding laminin G-like domain-containing extracellular proteins with high affinity. Shows activity toward other pentose phosphate sugars and mediates formation of CDP-ribulose or CDP-ribose using CTP and ribulose-5-phosphate or ribose-5-phosphate, respectively. Not involved in dolichol production.</text>
</comment>
<comment type="catalytic activity">
    <reaction evidence="13">
        <text>D-ribulose 5-phosphate + CTP + H(+) = CDP-D-ribulose + diphosphate</text>
        <dbReference type="Rhea" id="RHEA:53612"/>
        <dbReference type="ChEBI" id="CHEBI:15378"/>
        <dbReference type="ChEBI" id="CHEBI:33019"/>
        <dbReference type="ChEBI" id="CHEBI:37563"/>
        <dbReference type="ChEBI" id="CHEBI:58121"/>
        <dbReference type="ChEBI" id="CHEBI:137524"/>
    </reaction>
</comment>
<dbReference type="CDD" id="cd02516">
    <property type="entry name" value="CDP-ME_synthetase"/>
    <property type="match status" value="1"/>
</dbReference>
<comment type="catalytic activity">
    <reaction evidence="15">
        <text>D-ribitol 5-phosphate + CTP + H(+) = CDP-L-ribitol + diphosphate</text>
        <dbReference type="Rhea" id="RHEA:12456"/>
        <dbReference type="ChEBI" id="CHEBI:15378"/>
        <dbReference type="ChEBI" id="CHEBI:33019"/>
        <dbReference type="ChEBI" id="CHEBI:37563"/>
        <dbReference type="ChEBI" id="CHEBI:57608"/>
        <dbReference type="ChEBI" id="CHEBI:57695"/>
        <dbReference type="EC" id="2.7.7.40"/>
    </reaction>
</comment>
<evidence type="ECO:0000256" key="10">
    <source>
        <dbReference type="ARBA" id="ARBA00031950"/>
    </source>
</evidence>
<dbReference type="Pfam" id="PF18706">
    <property type="entry name" value="ISPD_C"/>
    <property type="match status" value="1"/>
</dbReference>
<dbReference type="PROSITE" id="PS01295">
    <property type="entry name" value="ISPD"/>
    <property type="match status" value="1"/>
</dbReference>
<dbReference type="Pfam" id="PF01128">
    <property type="entry name" value="IspD"/>
    <property type="match status" value="1"/>
</dbReference>
<keyword evidence="8" id="KW-0808">Transferase</keyword>
<accession>A0ABQ9DHB5</accession>
<protein>
    <recommendedName>
        <fullName evidence="6">D-ribitol-5-phosphate cytidylyltransferase</fullName>
        <ecNumber evidence="5">2.7.7.40</ecNumber>
    </recommendedName>
    <alternativeName>
        <fullName evidence="10">2-C-methyl-D-erythritol 4-phosphate cytidylyltransferase-like protein</fullName>
    </alternativeName>
    <alternativeName>
        <fullName evidence="11">Isoprenoid synthase domain-containing protein</fullName>
    </alternativeName>
</protein>
<dbReference type="SUPFAM" id="SSF53448">
    <property type="entry name" value="Nucleotide-diphospho-sugar transferases"/>
    <property type="match status" value="1"/>
</dbReference>
<evidence type="ECO:0000256" key="14">
    <source>
        <dbReference type="ARBA" id="ARBA00048814"/>
    </source>
</evidence>
<dbReference type="Proteomes" id="UP001145742">
    <property type="component" value="Unassembled WGS sequence"/>
</dbReference>
<keyword evidence="9" id="KW-0548">Nucleotidyltransferase</keyword>
<reference evidence="17" key="1">
    <citation type="submission" date="2019-10" db="EMBL/GenBank/DDBJ databases">
        <authorList>
            <person name="Soares A.E.R."/>
            <person name="Aleixo A."/>
            <person name="Schneider P."/>
            <person name="Miyaki C.Y."/>
            <person name="Schneider M.P."/>
            <person name="Mello C."/>
            <person name="Vasconcelos A.T.R."/>
        </authorList>
    </citation>
    <scope>NUCLEOTIDE SEQUENCE</scope>
    <source>
        <tissue evidence="17">Muscle</tissue>
    </source>
</reference>
<dbReference type="Gene3D" id="3.90.550.10">
    <property type="entry name" value="Spore Coat Polysaccharide Biosynthesis Protein SpsA, Chain A"/>
    <property type="match status" value="1"/>
</dbReference>
<evidence type="ECO:0000256" key="4">
    <source>
        <dbReference type="ARBA" id="ARBA00011738"/>
    </source>
</evidence>
<keyword evidence="18" id="KW-1185">Reference proteome</keyword>
<feature type="domain" description="D-ribitol-5-phosphate cytidylyltransferase C-terminal" evidence="16">
    <location>
        <begin position="245"/>
        <end position="304"/>
    </location>
</feature>